<name>A0A8S5MK99_9CAUD</name>
<protein>
    <submittedName>
        <fullName evidence="1">Uncharacterized protein</fullName>
    </submittedName>
</protein>
<sequence length="279" mass="32456">MESEQFKAAKELLNKKLKELGAIDENKAQRVYESLYDENKDKEIVALSIEQKCALLNAAASLYTIDNMPNNRQEAKQVLVDFMQLLGLENKHLTYCIYHQSWLDRKKYIDIIKTIQKDDPFIQFICTCKELIDLGESNMFINYTFTRILKDVGFSQEDIYAIVKGKYNYRFDSVGKEEPVEETNLSILQSWSLLEFAKNYVKMKVGTFVNSNTGEEFKSCMFFKKDGNYDYVGFHSQLGELTPAEISKRKRELKVGLTQLGKYVLYDHIDDWENVDLGI</sequence>
<accession>A0A8S5MK99</accession>
<organism evidence="1">
    <name type="scientific">CrAss-like virus sp. ctcfK29</name>
    <dbReference type="NCBI Taxonomy" id="2826827"/>
    <lineage>
        <taxon>Viruses</taxon>
        <taxon>Duplodnaviria</taxon>
        <taxon>Heunggongvirae</taxon>
        <taxon>Uroviricota</taxon>
        <taxon>Caudoviricetes</taxon>
        <taxon>Crassvirales</taxon>
    </lineage>
</organism>
<proteinExistence type="predicted"/>
<dbReference type="EMBL" id="BK014916">
    <property type="protein sequence ID" value="DAD82347.1"/>
    <property type="molecule type" value="Genomic_DNA"/>
</dbReference>
<evidence type="ECO:0000313" key="1">
    <source>
        <dbReference type="EMBL" id="DAD82347.1"/>
    </source>
</evidence>
<reference evidence="1" key="1">
    <citation type="journal article" date="2021" name="Proc. Natl. Acad. Sci. U.S.A.">
        <title>A Catalog of Tens of Thousands of Viruses from Human Metagenomes Reveals Hidden Associations with Chronic Diseases.</title>
        <authorList>
            <person name="Tisza M.J."/>
            <person name="Buck C.B."/>
        </authorList>
    </citation>
    <scope>NUCLEOTIDE SEQUENCE</scope>
    <source>
        <strain evidence="1">CtcfK29</strain>
    </source>
</reference>